<gene>
    <name evidence="1" type="ORF">DHETER_LOCUS15097</name>
</gene>
<keyword evidence="2" id="KW-1185">Reference proteome</keyword>
<comment type="caution">
    <text evidence="1">The sequence shown here is derived from an EMBL/GenBank/DDBJ whole genome shotgun (WGS) entry which is preliminary data.</text>
</comment>
<organism evidence="1 2">
    <name type="scientific">Dentiscutata heterogama</name>
    <dbReference type="NCBI Taxonomy" id="1316150"/>
    <lineage>
        <taxon>Eukaryota</taxon>
        <taxon>Fungi</taxon>
        <taxon>Fungi incertae sedis</taxon>
        <taxon>Mucoromycota</taxon>
        <taxon>Glomeromycotina</taxon>
        <taxon>Glomeromycetes</taxon>
        <taxon>Diversisporales</taxon>
        <taxon>Gigasporaceae</taxon>
        <taxon>Dentiscutata</taxon>
    </lineage>
</organism>
<feature type="non-terminal residue" evidence="1">
    <location>
        <position position="48"/>
    </location>
</feature>
<sequence length="48" mass="5599">MANQNKKVSISTRMSEHPGVFREDGKIMFCNYCDRSIEWRVKPTVDGH</sequence>
<accession>A0ACA9QQB2</accession>
<protein>
    <submittedName>
        <fullName evidence="1">14658_t:CDS:1</fullName>
    </submittedName>
</protein>
<dbReference type="EMBL" id="CAJVPU010049926">
    <property type="protein sequence ID" value="CAG8758373.1"/>
    <property type="molecule type" value="Genomic_DNA"/>
</dbReference>
<name>A0ACA9QQB2_9GLOM</name>
<evidence type="ECO:0000313" key="2">
    <source>
        <dbReference type="Proteomes" id="UP000789702"/>
    </source>
</evidence>
<evidence type="ECO:0000313" key="1">
    <source>
        <dbReference type="EMBL" id="CAG8758373.1"/>
    </source>
</evidence>
<dbReference type="Proteomes" id="UP000789702">
    <property type="component" value="Unassembled WGS sequence"/>
</dbReference>
<proteinExistence type="predicted"/>
<reference evidence="1" key="1">
    <citation type="submission" date="2021-06" db="EMBL/GenBank/DDBJ databases">
        <authorList>
            <person name="Kallberg Y."/>
            <person name="Tangrot J."/>
            <person name="Rosling A."/>
        </authorList>
    </citation>
    <scope>NUCLEOTIDE SEQUENCE</scope>
    <source>
        <strain evidence="1">IL203A</strain>
    </source>
</reference>